<comment type="pathway">
    <text evidence="1 9">Purine metabolism; IMP biosynthesis via de novo pathway; 5-amino-1-(5-phospho-D-ribosyl)imidazole-4-carboxamide from 5-amino-1-(5-phospho-D-ribosyl)imidazole-4-carboxylate: step 2/2.</text>
</comment>
<dbReference type="AlphaFoldDB" id="U5KN11"/>
<evidence type="ECO:0000256" key="1">
    <source>
        <dbReference type="ARBA" id="ARBA00004706"/>
    </source>
</evidence>
<dbReference type="GO" id="GO:0044208">
    <property type="term" value="P:'de novo' AMP biosynthetic process"/>
    <property type="evidence" value="ECO:0007669"/>
    <property type="project" value="UniProtKB-UniPathway"/>
</dbReference>
<dbReference type="InterPro" id="IPR022761">
    <property type="entry name" value="Fumarate_lyase_N"/>
</dbReference>
<dbReference type="Pfam" id="PF08328">
    <property type="entry name" value="ASL_C"/>
    <property type="match status" value="1"/>
</dbReference>
<keyword evidence="6 9" id="KW-0658">Purine biosynthesis</keyword>
<evidence type="ECO:0000259" key="11">
    <source>
        <dbReference type="Pfam" id="PF08328"/>
    </source>
</evidence>
<evidence type="ECO:0000313" key="12">
    <source>
        <dbReference type="EMBL" id="AGT02694.1"/>
    </source>
</evidence>
<protein>
    <recommendedName>
        <fullName evidence="5 9">Adenylosuccinate lyase</fullName>
        <shortName evidence="9">ASL</shortName>
        <ecNumber evidence="4 9">4.3.2.2</ecNumber>
    </recommendedName>
    <alternativeName>
        <fullName evidence="8 9">Adenylosuccinase</fullName>
    </alternativeName>
</protein>
<dbReference type="UniPathway" id="UPA00074">
    <property type="reaction ID" value="UER00132"/>
</dbReference>
<dbReference type="InterPro" id="IPR013539">
    <property type="entry name" value="PurB_C"/>
</dbReference>
<dbReference type="InterPro" id="IPR024083">
    <property type="entry name" value="Fumarase/histidase_N"/>
</dbReference>
<evidence type="ECO:0000256" key="6">
    <source>
        <dbReference type="ARBA" id="ARBA00022755"/>
    </source>
</evidence>
<dbReference type="PANTHER" id="PTHR43411:SF1">
    <property type="entry name" value="ADENYLOSUCCINATE LYASE"/>
    <property type="match status" value="1"/>
</dbReference>
<organism evidence="12">
    <name type="scientific">Strigomonas galati</name>
    <dbReference type="NCBI Taxonomy" id="1003336"/>
    <lineage>
        <taxon>Eukaryota</taxon>
        <taxon>Discoba</taxon>
        <taxon>Euglenozoa</taxon>
        <taxon>Kinetoplastea</taxon>
        <taxon>Metakinetoplastina</taxon>
        <taxon>Trypanosomatida</taxon>
        <taxon>Trypanosomatidae</taxon>
        <taxon>Strigomonadinae</taxon>
        <taxon>Strigomonas</taxon>
    </lineage>
</organism>
<name>U5KN11_9TRYP</name>
<dbReference type="EMBL" id="KC545164">
    <property type="protein sequence ID" value="AGT02694.1"/>
    <property type="molecule type" value="Genomic_DNA"/>
</dbReference>
<sequence>MSAATPATTSHATAADTTIDSPLFALSPVDGRYKRSTAALRPYFSEFALFKYRVQVEVLYLQALHAHVPAIQTKMNAGGLTAAKLVQLRANTFEHFTAADAERIKNFEKETNHDIKAVEYYVKEKIEALLREENPNSVNNDQVKEWVHFGLTSQDINNTSIPMLLRDAVVNEVLPLLQQFENVLLNKITKGTTGGATAAGEAAEVPWEQVPMLARTHGQPASPTTMGKEMYVFYTRLEAQRLQLQTVLTAHWGGKFGGATGNLSAHKVAFPEFNWPQFATLFLKDYLHLHRQACTTQVEHYDTIAALCDNLARLNRILVDFSRDVWQYISYNYFTQKVIKKEVGSSTMPHKVNPIDFENAEGNLLIANAMFHFMSEKLPISRLQRDLTDSTVLRNLGVPLAHTLIAFNSLLRGMNKLIVHPDTMKRDLEENWAVVTEGIQTILRREGFEKPYEALKELTRGKEGEQITQEHIAAFIGKLYQEKKISAEVMTELLALTPTNYIGYGWEDQESKL</sequence>
<evidence type="ECO:0000256" key="4">
    <source>
        <dbReference type="ARBA" id="ARBA00012339"/>
    </source>
</evidence>
<evidence type="ECO:0000256" key="8">
    <source>
        <dbReference type="ARBA" id="ARBA00030717"/>
    </source>
</evidence>
<dbReference type="GO" id="GO:0070626">
    <property type="term" value="F:(S)-2-(5-amino-1-(5-phospho-D-ribosyl)imidazole-4-carboxamido) succinate lyase (fumarate-forming) activity"/>
    <property type="evidence" value="ECO:0007669"/>
    <property type="project" value="RHEA"/>
</dbReference>
<comment type="pathway">
    <text evidence="2 9">Purine metabolism; AMP biosynthesis via de novo pathway; AMP from IMP: step 2/2.</text>
</comment>
<dbReference type="UniPathway" id="UPA00075">
    <property type="reaction ID" value="UER00336"/>
</dbReference>
<dbReference type="Gene3D" id="1.10.40.30">
    <property type="entry name" value="Fumarase/aspartase (C-terminal domain)"/>
    <property type="match status" value="1"/>
</dbReference>
<dbReference type="NCBIfam" id="NF006764">
    <property type="entry name" value="PRK09285.1"/>
    <property type="match status" value="1"/>
</dbReference>
<reference evidence="12" key="1">
    <citation type="submission" date="2013-01" db="EMBL/GenBank/DDBJ databases">
        <title>Genomic Cooperation Between Trypanosomatids and Their Bacterial Endosymbionts in the Synthesis of Essential Amino Acids Heavily Influenced by Multiple Lateral Gene Transfer Events.</title>
        <authorList>
            <person name="Alves J.M.P."/>
            <person name="Klein C."/>
            <person name="Maia da Silva F."/>
            <person name="Costa Martins A.G."/>
            <person name="Serrano M.G."/>
            <person name="Buck G.A."/>
            <person name="Vasconcelos A.T.R."/>
            <person name="France-Sagot M."/>
            <person name="Teixeira M.M.G."/>
            <person name="Motta M.C.M."/>
            <person name="Camargo E.P."/>
        </authorList>
    </citation>
    <scope>NUCLEOTIDE SEQUENCE</scope>
</reference>
<dbReference type="InterPro" id="IPR008948">
    <property type="entry name" value="L-Aspartase-like"/>
</dbReference>
<dbReference type="Gene3D" id="1.20.200.10">
    <property type="entry name" value="Fumarase/aspartase (Central domain)"/>
    <property type="match status" value="1"/>
</dbReference>
<evidence type="ECO:0000259" key="10">
    <source>
        <dbReference type="Pfam" id="PF00206"/>
    </source>
</evidence>
<dbReference type="EC" id="4.3.2.2" evidence="4 9"/>
<dbReference type="SUPFAM" id="SSF48557">
    <property type="entry name" value="L-aspartase-like"/>
    <property type="match status" value="1"/>
</dbReference>
<dbReference type="GO" id="GO:0004018">
    <property type="term" value="F:N6-(1,2-dicarboxyethyl)AMP AMP-lyase (fumarate-forming) activity"/>
    <property type="evidence" value="ECO:0007669"/>
    <property type="project" value="InterPro"/>
</dbReference>
<feature type="domain" description="Adenylosuccinate lyase PurB C-terminal" evidence="11">
    <location>
        <begin position="381"/>
        <end position="502"/>
    </location>
</feature>
<evidence type="ECO:0000256" key="2">
    <source>
        <dbReference type="ARBA" id="ARBA00004734"/>
    </source>
</evidence>
<dbReference type="InterPro" id="IPR020557">
    <property type="entry name" value="Fumarate_lyase_CS"/>
</dbReference>
<dbReference type="Pfam" id="PF00206">
    <property type="entry name" value="Lyase_1"/>
    <property type="match status" value="1"/>
</dbReference>
<dbReference type="InterPro" id="IPR047136">
    <property type="entry name" value="PurB_bact"/>
</dbReference>
<comment type="catalytic activity">
    <reaction evidence="9">
        <text>(2S)-2-[5-amino-1-(5-phospho-beta-D-ribosyl)imidazole-4-carboxamido]succinate = 5-amino-1-(5-phospho-beta-D-ribosyl)imidazole-4-carboxamide + fumarate</text>
        <dbReference type="Rhea" id="RHEA:23920"/>
        <dbReference type="ChEBI" id="CHEBI:29806"/>
        <dbReference type="ChEBI" id="CHEBI:58443"/>
        <dbReference type="ChEBI" id="CHEBI:58475"/>
        <dbReference type="EC" id="4.3.2.2"/>
    </reaction>
</comment>
<dbReference type="InterPro" id="IPR000362">
    <property type="entry name" value="Fumarate_lyase_fam"/>
</dbReference>
<dbReference type="PRINTS" id="PR00149">
    <property type="entry name" value="FUMRATELYASE"/>
</dbReference>
<feature type="domain" description="Fumarate lyase N-terminal" evidence="10">
    <location>
        <begin position="31"/>
        <end position="362"/>
    </location>
</feature>
<dbReference type="GO" id="GO:0006189">
    <property type="term" value="P:'de novo' IMP biosynthetic process"/>
    <property type="evidence" value="ECO:0007669"/>
    <property type="project" value="UniProtKB-UniPathway"/>
</dbReference>
<dbReference type="Gene3D" id="1.10.275.10">
    <property type="entry name" value="Fumarase/aspartase (N-terminal domain)"/>
    <property type="match status" value="1"/>
</dbReference>
<dbReference type="PROSITE" id="PS00163">
    <property type="entry name" value="FUMARATE_LYASES"/>
    <property type="match status" value="1"/>
</dbReference>
<evidence type="ECO:0000256" key="7">
    <source>
        <dbReference type="ARBA" id="ARBA00023239"/>
    </source>
</evidence>
<evidence type="ECO:0000256" key="3">
    <source>
        <dbReference type="ARBA" id="ARBA00008273"/>
    </source>
</evidence>
<keyword evidence="7 9" id="KW-0456">Lyase</keyword>
<dbReference type="InterPro" id="IPR004769">
    <property type="entry name" value="Pur_lyase"/>
</dbReference>
<proteinExistence type="inferred from homology"/>
<accession>U5KN11</accession>
<dbReference type="PANTHER" id="PTHR43411">
    <property type="entry name" value="ADENYLOSUCCINATE LYASE"/>
    <property type="match status" value="1"/>
</dbReference>
<dbReference type="NCBIfam" id="TIGR00928">
    <property type="entry name" value="purB"/>
    <property type="match status" value="1"/>
</dbReference>
<comment type="catalytic activity">
    <reaction evidence="9">
        <text>N(6)-(1,2-dicarboxyethyl)-AMP = fumarate + AMP</text>
        <dbReference type="Rhea" id="RHEA:16853"/>
        <dbReference type="ChEBI" id="CHEBI:29806"/>
        <dbReference type="ChEBI" id="CHEBI:57567"/>
        <dbReference type="ChEBI" id="CHEBI:456215"/>
        <dbReference type="EC" id="4.3.2.2"/>
    </reaction>
</comment>
<comment type="similarity">
    <text evidence="3 9">Belongs to the lyase 1 family. Adenylosuccinate lyase subfamily.</text>
</comment>
<evidence type="ECO:0000256" key="5">
    <source>
        <dbReference type="ARBA" id="ARBA00017058"/>
    </source>
</evidence>
<evidence type="ECO:0000256" key="9">
    <source>
        <dbReference type="RuleBase" id="RU361172"/>
    </source>
</evidence>